<keyword evidence="3" id="KW-1185">Reference proteome</keyword>
<gene>
    <name evidence="2" type="ORF">HKI87_16g82500</name>
</gene>
<reference evidence="2 3" key="1">
    <citation type="submission" date="2024-03" db="EMBL/GenBank/DDBJ databases">
        <title>Complete genome sequence of the green alga Chloropicon roscoffensis RCC1871.</title>
        <authorList>
            <person name="Lemieux C."/>
            <person name="Pombert J.-F."/>
            <person name="Otis C."/>
            <person name="Turmel M."/>
        </authorList>
    </citation>
    <scope>NUCLEOTIDE SEQUENCE [LARGE SCALE GENOMIC DNA]</scope>
    <source>
        <strain evidence="2 3">RCC1871</strain>
    </source>
</reference>
<feature type="signal peptide" evidence="1">
    <location>
        <begin position="1"/>
        <end position="23"/>
    </location>
</feature>
<feature type="chain" id="PRO_5043870153" evidence="1">
    <location>
        <begin position="24"/>
        <end position="127"/>
    </location>
</feature>
<name>A0AAX4PLX6_9CHLO</name>
<dbReference type="Proteomes" id="UP001472866">
    <property type="component" value="Chromosome 16"/>
</dbReference>
<dbReference type="AlphaFoldDB" id="A0AAX4PLX6"/>
<dbReference type="EMBL" id="CP151516">
    <property type="protein sequence ID" value="WZN66680.1"/>
    <property type="molecule type" value="Genomic_DNA"/>
</dbReference>
<proteinExistence type="predicted"/>
<keyword evidence="1" id="KW-0732">Signal</keyword>
<evidence type="ECO:0000313" key="2">
    <source>
        <dbReference type="EMBL" id="WZN66680.1"/>
    </source>
</evidence>
<accession>A0AAX4PLX6</accession>
<sequence>MVGARPIGTRVLVAVVTITIAAGLRAAAQSEPGAMNVTEAVIEGLSSHLGSLNMSWDLGGGNGTSIVPLVLTRLATNWLNSTLASMQEYYSAGTRDANQTVSDFVSKIAASAVQDIINPAANLCLSS</sequence>
<protein>
    <submittedName>
        <fullName evidence="2">Uncharacterized protein</fullName>
    </submittedName>
</protein>
<evidence type="ECO:0000256" key="1">
    <source>
        <dbReference type="SAM" id="SignalP"/>
    </source>
</evidence>
<organism evidence="2 3">
    <name type="scientific">Chloropicon roscoffensis</name>
    <dbReference type="NCBI Taxonomy" id="1461544"/>
    <lineage>
        <taxon>Eukaryota</taxon>
        <taxon>Viridiplantae</taxon>
        <taxon>Chlorophyta</taxon>
        <taxon>Chloropicophyceae</taxon>
        <taxon>Chloropicales</taxon>
        <taxon>Chloropicaceae</taxon>
        <taxon>Chloropicon</taxon>
    </lineage>
</organism>
<evidence type="ECO:0000313" key="3">
    <source>
        <dbReference type="Proteomes" id="UP001472866"/>
    </source>
</evidence>